<proteinExistence type="predicted"/>
<keyword evidence="4" id="KW-0378">Hydrolase</keyword>
<dbReference type="Proteomes" id="UP000189795">
    <property type="component" value="Unassembled WGS sequence"/>
</dbReference>
<dbReference type="Pfam" id="PF04851">
    <property type="entry name" value="ResIII"/>
    <property type="match status" value="1"/>
</dbReference>
<dbReference type="Gene3D" id="3.40.50.300">
    <property type="entry name" value="P-loop containing nucleotide triphosphate hydrolases"/>
    <property type="match status" value="2"/>
</dbReference>
<dbReference type="Gene3D" id="3.40.50.150">
    <property type="entry name" value="Vaccinia Virus protein VP39"/>
    <property type="match status" value="1"/>
</dbReference>
<dbReference type="GO" id="GO:0005524">
    <property type="term" value="F:ATP binding"/>
    <property type="evidence" value="ECO:0007669"/>
    <property type="project" value="InterPro"/>
</dbReference>
<feature type="coiled-coil region" evidence="1">
    <location>
        <begin position="758"/>
        <end position="789"/>
    </location>
</feature>
<dbReference type="InterPro" id="IPR006935">
    <property type="entry name" value="Helicase/UvrB_N"/>
</dbReference>
<dbReference type="EMBL" id="MWVS01000123">
    <property type="protein sequence ID" value="OPG87314.1"/>
    <property type="molecule type" value="Genomic_DNA"/>
</dbReference>
<dbReference type="SMART" id="SM00487">
    <property type="entry name" value="DEXDc"/>
    <property type="match status" value="1"/>
</dbReference>
<reference evidence="4 5" key="1">
    <citation type="submission" date="2017-03" db="EMBL/GenBank/DDBJ databases">
        <title>Antibiotic resistance of probiotic microorganisms.</title>
        <authorList>
            <person name="Sanudo A.I."/>
            <person name="Olivares M."/>
            <person name="Banuelos O."/>
        </authorList>
    </citation>
    <scope>NUCLEOTIDE SEQUENCE [LARGE SCALE GENOMIC DNA]</scope>
    <source>
        <strain evidence="4 5">CECT8605</strain>
    </source>
</reference>
<dbReference type="SUPFAM" id="SSF52540">
    <property type="entry name" value="P-loop containing nucleoside triphosphate hydrolases"/>
    <property type="match status" value="1"/>
</dbReference>
<dbReference type="InterPro" id="IPR027417">
    <property type="entry name" value="P-loop_NTPase"/>
</dbReference>
<organism evidence="4 5">
    <name type="scientific">Limosilactobacillus reuteri</name>
    <name type="common">Lactobacillus reuteri</name>
    <dbReference type="NCBI Taxonomy" id="1598"/>
    <lineage>
        <taxon>Bacteria</taxon>
        <taxon>Bacillati</taxon>
        <taxon>Bacillota</taxon>
        <taxon>Bacilli</taxon>
        <taxon>Lactobacillales</taxon>
        <taxon>Lactobacillaceae</taxon>
        <taxon>Limosilactobacillus</taxon>
    </lineage>
</organism>
<protein>
    <submittedName>
        <fullName evidence="4">Restriction endonuclease</fullName>
    </submittedName>
</protein>
<name>A0A1V4FIR0_LIMRT</name>
<keyword evidence="1" id="KW-0175">Coiled coil</keyword>
<evidence type="ECO:0000259" key="3">
    <source>
        <dbReference type="SMART" id="SM00974"/>
    </source>
</evidence>
<dbReference type="REBASE" id="197841">
    <property type="entry name" value="Lre8605ORF10375P"/>
</dbReference>
<evidence type="ECO:0000313" key="5">
    <source>
        <dbReference type="Proteomes" id="UP000189795"/>
    </source>
</evidence>
<dbReference type="GO" id="GO:0003677">
    <property type="term" value="F:DNA binding"/>
    <property type="evidence" value="ECO:0007669"/>
    <property type="project" value="InterPro"/>
</dbReference>
<dbReference type="RefSeq" id="WP_079376292.1">
    <property type="nucleotide sequence ID" value="NZ_MWVS01000123.1"/>
</dbReference>
<keyword evidence="4" id="KW-0255">Endonuclease</keyword>
<dbReference type="SMART" id="SM00974">
    <property type="entry name" value="T5orf172"/>
    <property type="match status" value="1"/>
</dbReference>
<evidence type="ECO:0000313" key="4">
    <source>
        <dbReference type="EMBL" id="OPG87314.1"/>
    </source>
</evidence>
<accession>A0A1V4FIR0</accession>
<dbReference type="GO" id="GO:0016787">
    <property type="term" value="F:hydrolase activity"/>
    <property type="evidence" value="ECO:0007669"/>
    <property type="project" value="InterPro"/>
</dbReference>
<gene>
    <name evidence="4" type="ORF">B5D07_10375</name>
</gene>
<dbReference type="InterPro" id="IPR029063">
    <property type="entry name" value="SAM-dependent_MTases_sf"/>
</dbReference>
<dbReference type="AlphaFoldDB" id="A0A1V4FIR0"/>
<comment type="caution">
    <text evidence="4">The sequence shown here is derived from an EMBL/GenBank/DDBJ whole genome shotgun (WGS) entry which is preliminary data.</text>
</comment>
<feature type="domain" description="Bacteriophage T5 Orf172 DNA-binding" evidence="3">
    <location>
        <begin position="25"/>
        <end position="112"/>
    </location>
</feature>
<sequence length="1118" mass="129155">MRTPKIKSFKRIIPMIYAYTTPNDISHNGWTKIGYTASQSVEERIKQQSHTVDAKVKLLWRGNARYEDGSDETFTDHDFHDYLVQKRHIERKRKTEWFHIDGHTSHQYFHEFADRDYSDVQGNDKHVQYQLRKEQQAAVDKTIAYFLKKGEGSEFLWNAKPRFGKTLTAYDLIREMQMQNVLVVTNRPSIANSWFDDFDKFIAWQTNLKFVSETDALKDKPVLSRQEFINTISDGQDYGQVVFESLQGLKGSVYFGGKYDKLKWIQDLDWDLLIIDEAHEGVDTYKTDKAFDKINRKYTLHLTGTPFKALARGKFASDQIYNWSYADEQQAKADWNEDSEGGSNPYAMMPRLNMYTYQLSEMMADTLKQGVELDTGDKADPAFDLNEFFRTQGGKFVYDEAVDHFLDLLTTGEKYPFSTPELREELAHTFWLLNRVDSAKALAKKLNDHERFPVFKDYKVILAAGDGKLDDDQLDEDQLDKANEKAFDKVQRATKEFDKTITLSVGQLTTGVTVKPWSAVLMLSSMKSPAEYMQAAFRAQNPYTFERDGQLVQKENAYVFDFDPTRTLTIFDEFANDLMAETSNGKGTAAEHEANIRKLLNFFPVIGEDDQGKMVELDAKQVMSIPRQLKSQEVVKRGFMSNFLFTNISRIFAAPAEVREILNGLVTAKEGKAQKVNQDAIEGAEDVSVNDEGEVEIPKERVIGKSKDLFGDKVYSDLGNQLVDSVHETDSTDFNSVAKDVSKQITDSLHKEVVDRVAEDYGLTKREANQQQKQLKKETEQEFKRVADEFNDQKKVADATYSKEQDAARDQNELNEAKAKYETTINGIMEDFNSKIQDHVKKTVEDVPDKVIERVEKNEEQKKLNNVEEDVRAHLRGFSRTIPSFIMAYGDKNLTLQNFDDYTEDDVFKEVTGITEDQFRFLRDGGDYIDADTNETKHFDGHLFDEVVFNDSIQQFLEKKNQLSNYFEDNSEEDIFDYIPPQKTNQIYTPKAVVKHMVDDLEANNPGVFDDPDKTFADLYMKSGLYITEIVKRLFRSKKMKQLFPDDHERIKHIMEHQVYGFAPTRIIYLISTNYIFGFDKELKDSLMEKHFKQVDAAKYAQEGTLQDVVQREFGEEQ</sequence>
<dbReference type="GO" id="GO:0004519">
    <property type="term" value="F:endonuclease activity"/>
    <property type="evidence" value="ECO:0007669"/>
    <property type="project" value="UniProtKB-KW"/>
</dbReference>
<dbReference type="InterPro" id="IPR014001">
    <property type="entry name" value="Helicase_ATP-bd"/>
</dbReference>
<dbReference type="InterPro" id="IPR018306">
    <property type="entry name" value="Phage_T5_Orf172_DNA-bd"/>
</dbReference>
<evidence type="ECO:0000259" key="2">
    <source>
        <dbReference type="SMART" id="SM00487"/>
    </source>
</evidence>
<feature type="domain" description="Helicase ATP-binding" evidence="2">
    <location>
        <begin position="127"/>
        <end position="336"/>
    </location>
</feature>
<evidence type="ECO:0000256" key="1">
    <source>
        <dbReference type="SAM" id="Coils"/>
    </source>
</evidence>
<keyword evidence="4" id="KW-0540">Nuclease</keyword>